<keyword evidence="2" id="KW-1185">Reference proteome</keyword>
<reference evidence="2" key="1">
    <citation type="submission" date="2017-05" db="EMBL/GenBank/DDBJ databases">
        <authorList>
            <person name="Macchi M."/>
            <person name="Festa S."/>
            <person name="Coppotelli B.M."/>
            <person name="Morelli I.S."/>
        </authorList>
    </citation>
    <scope>NUCLEOTIDE SEQUENCE [LARGE SCALE GENOMIC DNA]</scope>
    <source>
        <strain evidence="2">I</strain>
    </source>
</reference>
<dbReference type="AlphaFoldDB" id="A0A211ZKE0"/>
<proteinExistence type="predicted"/>
<sequence>MRFTRFGSAAVVAALALGGCNEQGYIDPGYPGSSGYPGYSSYSGPGRVPQQAGYAGDALQRYDAMVRAESAARSCRVRLDPQQEQRFAAVLQQAESDAAGQLASSSGAPGSQDAVWQELGARRAANERDAATVARQRGCRSGTVEELIGAYRNFAATG</sequence>
<organism evidence="1 2">
    <name type="scientific">Inquilinus limosus</name>
    <dbReference type="NCBI Taxonomy" id="171674"/>
    <lineage>
        <taxon>Bacteria</taxon>
        <taxon>Pseudomonadati</taxon>
        <taxon>Pseudomonadota</taxon>
        <taxon>Alphaproteobacteria</taxon>
        <taxon>Rhodospirillales</taxon>
        <taxon>Rhodospirillaceae</taxon>
        <taxon>Inquilinus</taxon>
    </lineage>
</organism>
<accession>A0A211ZKE0</accession>
<dbReference type="RefSeq" id="WP_088152363.1">
    <property type="nucleotide sequence ID" value="NZ_NHON01000032.1"/>
</dbReference>
<dbReference type="PROSITE" id="PS51257">
    <property type="entry name" value="PROKAR_LIPOPROTEIN"/>
    <property type="match status" value="1"/>
</dbReference>
<protein>
    <recommendedName>
        <fullName evidence="3">Lipoprotein</fullName>
    </recommendedName>
</protein>
<comment type="caution">
    <text evidence="1">The sequence shown here is derived from an EMBL/GenBank/DDBJ whole genome shotgun (WGS) entry which is preliminary data.</text>
</comment>
<evidence type="ECO:0008006" key="3">
    <source>
        <dbReference type="Google" id="ProtNLM"/>
    </source>
</evidence>
<dbReference type="OrthoDB" id="9429395at2"/>
<dbReference type="EMBL" id="NHON01000032">
    <property type="protein sequence ID" value="OWJ65732.1"/>
    <property type="molecule type" value="Genomic_DNA"/>
</dbReference>
<dbReference type="Proteomes" id="UP000196655">
    <property type="component" value="Unassembled WGS sequence"/>
</dbReference>
<gene>
    <name evidence="1" type="ORF">BWR60_17740</name>
</gene>
<evidence type="ECO:0000313" key="1">
    <source>
        <dbReference type="EMBL" id="OWJ65732.1"/>
    </source>
</evidence>
<name>A0A211ZKE0_9PROT</name>
<evidence type="ECO:0000313" key="2">
    <source>
        <dbReference type="Proteomes" id="UP000196655"/>
    </source>
</evidence>